<gene>
    <name evidence="1" type="ORF">Spa11_29420</name>
</gene>
<dbReference type="KEGG" id="bmei:Spa11_29420"/>
<reference evidence="1 2" key="1">
    <citation type="submission" date="2019-02" db="EMBL/GenBank/DDBJ databases">
        <title>Deep-cultivation of Planctomycetes and their phenomic and genomic characterization uncovers novel biology.</title>
        <authorList>
            <person name="Wiegand S."/>
            <person name="Jogler M."/>
            <person name="Boedeker C."/>
            <person name="Pinto D."/>
            <person name="Vollmers J."/>
            <person name="Rivas-Marin E."/>
            <person name="Kohn T."/>
            <person name="Peeters S.H."/>
            <person name="Heuer A."/>
            <person name="Rast P."/>
            <person name="Oberbeckmann S."/>
            <person name="Bunk B."/>
            <person name="Jeske O."/>
            <person name="Meyerdierks A."/>
            <person name="Storesund J.E."/>
            <person name="Kallscheuer N."/>
            <person name="Luecker S."/>
            <person name="Lage O.M."/>
            <person name="Pohl T."/>
            <person name="Merkel B.J."/>
            <person name="Hornburger P."/>
            <person name="Mueller R.-W."/>
            <person name="Bruemmer F."/>
            <person name="Labrenz M."/>
            <person name="Spormann A.M."/>
            <person name="Op den Camp H."/>
            <person name="Overmann J."/>
            <person name="Amann R."/>
            <person name="Jetten M.S.M."/>
            <person name="Mascher T."/>
            <person name="Medema M.H."/>
            <person name="Devos D.P."/>
            <person name="Kaster A.-K."/>
            <person name="Ovreas L."/>
            <person name="Rohde M."/>
            <person name="Galperin M.Y."/>
            <person name="Jogler C."/>
        </authorList>
    </citation>
    <scope>NUCLEOTIDE SEQUENCE [LARGE SCALE GENOMIC DNA]</scope>
    <source>
        <strain evidence="1 2">Spa11</strain>
    </source>
</reference>
<evidence type="ECO:0000313" key="1">
    <source>
        <dbReference type="EMBL" id="QDV74734.1"/>
    </source>
</evidence>
<name>A0A518KAB1_9BACT</name>
<accession>A0A518KAB1</accession>
<dbReference type="AlphaFoldDB" id="A0A518KAB1"/>
<keyword evidence="2" id="KW-1185">Reference proteome</keyword>
<organism evidence="1 2">
    <name type="scientific">Botrimarina mediterranea</name>
    <dbReference type="NCBI Taxonomy" id="2528022"/>
    <lineage>
        <taxon>Bacteria</taxon>
        <taxon>Pseudomonadati</taxon>
        <taxon>Planctomycetota</taxon>
        <taxon>Planctomycetia</taxon>
        <taxon>Pirellulales</taxon>
        <taxon>Lacipirellulaceae</taxon>
        <taxon>Botrimarina</taxon>
    </lineage>
</organism>
<proteinExistence type="predicted"/>
<dbReference type="Proteomes" id="UP000316426">
    <property type="component" value="Chromosome"/>
</dbReference>
<dbReference type="RefSeq" id="WP_145113399.1">
    <property type="nucleotide sequence ID" value="NZ_CP036349.1"/>
</dbReference>
<dbReference type="EMBL" id="CP036349">
    <property type="protein sequence ID" value="QDV74734.1"/>
    <property type="molecule type" value="Genomic_DNA"/>
</dbReference>
<protein>
    <submittedName>
        <fullName evidence="1">Uncharacterized protein</fullName>
    </submittedName>
</protein>
<sequence length="66" mass="7655">MMPLALTKKAAAVARRRLRRACDEVRGNWSHREQRHRRLEAFELQMRLAVALGLTPAPLPVRKPTR</sequence>
<evidence type="ECO:0000313" key="2">
    <source>
        <dbReference type="Proteomes" id="UP000316426"/>
    </source>
</evidence>